<proteinExistence type="predicted"/>
<organism evidence="1">
    <name type="scientific">Arundo donax</name>
    <name type="common">Giant reed</name>
    <name type="synonym">Donax arundinaceus</name>
    <dbReference type="NCBI Taxonomy" id="35708"/>
    <lineage>
        <taxon>Eukaryota</taxon>
        <taxon>Viridiplantae</taxon>
        <taxon>Streptophyta</taxon>
        <taxon>Embryophyta</taxon>
        <taxon>Tracheophyta</taxon>
        <taxon>Spermatophyta</taxon>
        <taxon>Magnoliopsida</taxon>
        <taxon>Liliopsida</taxon>
        <taxon>Poales</taxon>
        <taxon>Poaceae</taxon>
        <taxon>PACMAD clade</taxon>
        <taxon>Arundinoideae</taxon>
        <taxon>Arundineae</taxon>
        <taxon>Arundo</taxon>
    </lineage>
</organism>
<sequence>MKSKASVCRLRIIKQKAKLKLSLFTKQASPCPKASQMKVCFSKLDLIPYSKQFGYY</sequence>
<accession>A0A0A9HBC2</accession>
<dbReference type="EMBL" id="GBRH01167683">
    <property type="protein sequence ID" value="JAE30213.1"/>
    <property type="molecule type" value="Transcribed_RNA"/>
</dbReference>
<protein>
    <submittedName>
        <fullName evidence="1">Uncharacterized protein</fullName>
    </submittedName>
</protein>
<reference evidence="1" key="2">
    <citation type="journal article" date="2015" name="Data Brief">
        <title>Shoot transcriptome of the giant reed, Arundo donax.</title>
        <authorList>
            <person name="Barrero R.A."/>
            <person name="Guerrero F.D."/>
            <person name="Moolhuijzen P."/>
            <person name="Goolsby J.A."/>
            <person name="Tidwell J."/>
            <person name="Bellgard S.E."/>
            <person name="Bellgard M.I."/>
        </authorList>
    </citation>
    <scope>NUCLEOTIDE SEQUENCE</scope>
    <source>
        <tissue evidence="1">Shoot tissue taken approximately 20 cm above the soil surface</tissue>
    </source>
</reference>
<dbReference type="AlphaFoldDB" id="A0A0A9HBC2"/>
<evidence type="ECO:0000313" key="1">
    <source>
        <dbReference type="EMBL" id="JAE30213.1"/>
    </source>
</evidence>
<name>A0A0A9HBC2_ARUDO</name>
<reference evidence="1" key="1">
    <citation type="submission" date="2014-09" db="EMBL/GenBank/DDBJ databases">
        <authorList>
            <person name="Magalhaes I.L.F."/>
            <person name="Oliveira U."/>
            <person name="Santos F.R."/>
            <person name="Vidigal T.H.D.A."/>
            <person name="Brescovit A.D."/>
            <person name="Santos A.J."/>
        </authorList>
    </citation>
    <scope>NUCLEOTIDE SEQUENCE</scope>
    <source>
        <tissue evidence="1">Shoot tissue taken approximately 20 cm above the soil surface</tissue>
    </source>
</reference>